<dbReference type="InterPro" id="IPR018392">
    <property type="entry name" value="LysM"/>
</dbReference>
<accession>A0A564WAD1</accession>
<evidence type="ECO:0000313" key="4">
    <source>
        <dbReference type="EMBL" id="VUX45440.1"/>
    </source>
</evidence>
<keyword evidence="2" id="KW-0732">Signal</keyword>
<dbReference type="PANTHER" id="PTHR38731">
    <property type="entry name" value="LIPL45-RELATED LIPOPROTEIN-RELATED"/>
    <property type="match status" value="1"/>
</dbReference>
<dbReference type="SMART" id="SM00257">
    <property type="entry name" value="LysM"/>
    <property type="match status" value="1"/>
</dbReference>
<dbReference type="InterPro" id="IPR016930">
    <property type="entry name" value="UCP029644"/>
</dbReference>
<sequence>MRRIGRWLLALGCVVVLARAPQALATEWLYTVRPGDTLWDVSETYLIDIGYWQRLQTLNRVADPQNLPPGSRLRIPVEWMRIKPAPARIMAVEGEATVQSADGQHQTAAVADMEIEPGDEVTTAADSSVSLEFADGSTLRVAAESRVVLDILSVAGGNAFADTRLRLLKGSTTMKARALRTSGSRTEIRTPAALSAVRGTDFRVGVLEANEAMRTEVLSGQVAVSARAKTVAIAAGFGTVVDLGAPPRPPRPLLPAPALTDVPAVLERVPVRIRVAEVKGATAYRLEIARDAAFTQVVAERVAPTPSITGPDLADGPYFLRVRAIDALGQEGLDATREFVLNARPEPPFPLEPNEGGVAPDGLPQFRWSEPDEAAAYRFQLAAGDDFAAPLVAADHLSEARFAVTDALPPGTYRWRVATIDKRGEEGPFSDPQRLRVPQPGPVPEQPDLSDEAMVIRWPAGLAGDRFRFQMARDNAFTDVVVDRETTEPSIKLERPEGGVVFIRVQTIDAAGEASAFSAPQRIELPSDPLWLISVPILSVLLALILL</sequence>
<dbReference type="Pfam" id="PF01476">
    <property type="entry name" value="LysM"/>
    <property type="match status" value="1"/>
</dbReference>
<evidence type="ECO:0000256" key="2">
    <source>
        <dbReference type="SAM" id="SignalP"/>
    </source>
</evidence>
<protein>
    <submittedName>
        <fullName evidence="4">FecR protein</fullName>
    </submittedName>
</protein>
<name>A0A564WAD1_9PROT</name>
<dbReference type="Gene3D" id="2.60.40.10">
    <property type="entry name" value="Immunoglobulins"/>
    <property type="match status" value="3"/>
</dbReference>
<proteinExistence type="predicted"/>
<dbReference type="InterPro" id="IPR036779">
    <property type="entry name" value="LysM_dom_sf"/>
</dbReference>
<dbReference type="AlphaFoldDB" id="A0A564WAD1"/>
<dbReference type="EMBL" id="UXAT02000004">
    <property type="protein sequence ID" value="VUX45440.1"/>
    <property type="molecule type" value="Genomic_DNA"/>
</dbReference>
<organism evidence="4 5">
    <name type="scientific">Candidatus Defluviicoccus seviourii</name>
    <dbReference type="NCBI Taxonomy" id="2565273"/>
    <lineage>
        <taxon>Bacteria</taxon>
        <taxon>Pseudomonadati</taxon>
        <taxon>Pseudomonadota</taxon>
        <taxon>Alphaproteobacteria</taxon>
        <taxon>Rhodospirillales</taxon>
        <taxon>Rhodospirillaceae</taxon>
        <taxon>Defluviicoccus</taxon>
    </lineage>
</organism>
<feature type="signal peptide" evidence="2">
    <location>
        <begin position="1"/>
        <end position="25"/>
    </location>
</feature>
<dbReference type="Gene3D" id="2.60.120.1440">
    <property type="match status" value="1"/>
</dbReference>
<dbReference type="InterPro" id="IPR013783">
    <property type="entry name" value="Ig-like_fold"/>
</dbReference>
<feature type="region of interest" description="Disordered" evidence="1">
    <location>
        <begin position="423"/>
        <end position="448"/>
    </location>
</feature>
<dbReference type="PANTHER" id="PTHR38731:SF1">
    <property type="entry name" value="FECR PROTEIN DOMAIN-CONTAINING PROTEIN"/>
    <property type="match status" value="1"/>
</dbReference>
<dbReference type="Pfam" id="PF04773">
    <property type="entry name" value="FecR"/>
    <property type="match status" value="1"/>
</dbReference>
<dbReference type="InterPro" id="IPR006860">
    <property type="entry name" value="FecR"/>
</dbReference>
<evidence type="ECO:0000259" key="3">
    <source>
        <dbReference type="PROSITE" id="PS51782"/>
    </source>
</evidence>
<comment type="caution">
    <text evidence="4">The sequence shown here is derived from an EMBL/GenBank/DDBJ whole genome shotgun (WGS) entry which is preliminary data.</text>
</comment>
<evidence type="ECO:0000313" key="5">
    <source>
        <dbReference type="Proteomes" id="UP000326641"/>
    </source>
</evidence>
<gene>
    <name evidence="4" type="ORF">DF3PA_120041</name>
</gene>
<dbReference type="Proteomes" id="UP000326641">
    <property type="component" value="Unassembled WGS sequence"/>
</dbReference>
<dbReference type="Gene3D" id="3.10.350.10">
    <property type="entry name" value="LysM domain"/>
    <property type="match status" value="1"/>
</dbReference>
<feature type="chain" id="PRO_5024405933" evidence="2">
    <location>
        <begin position="26"/>
        <end position="547"/>
    </location>
</feature>
<feature type="domain" description="LysM" evidence="3">
    <location>
        <begin position="28"/>
        <end position="75"/>
    </location>
</feature>
<dbReference type="CDD" id="cd00118">
    <property type="entry name" value="LysM"/>
    <property type="match status" value="1"/>
</dbReference>
<dbReference type="PROSITE" id="PS51782">
    <property type="entry name" value="LYSM"/>
    <property type="match status" value="1"/>
</dbReference>
<evidence type="ECO:0000256" key="1">
    <source>
        <dbReference type="SAM" id="MobiDB-lite"/>
    </source>
</evidence>
<dbReference type="SUPFAM" id="SSF54106">
    <property type="entry name" value="LysM domain"/>
    <property type="match status" value="1"/>
</dbReference>
<keyword evidence="5" id="KW-1185">Reference proteome</keyword>
<reference evidence="4" key="1">
    <citation type="submission" date="2018-11" db="EMBL/GenBank/DDBJ databases">
        <authorList>
            <person name="Onetto C."/>
        </authorList>
    </citation>
    <scope>NUCLEOTIDE SEQUENCE [LARGE SCALE GENOMIC DNA]</scope>
</reference>
<dbReference type="PIRSF" id="PIRSF029644">
    <property type="entry name" value="UCP029644"/>
    <property type="match status" value="1"/>
</dbReference>